<dbReference type="SUPFAM" id="SSF53850">
    <property type="entry name" value="Periplasmic binding protein-like II"/>
    <property type="match status" value="1"/>
</dbReference>
<evidence type="ECO:0000256" key="1">
    <source>
        <dbReference type="ARBA" id="ARBA00006987"/>
    </source>
</evidence>
<sequence>MSTTSLRMLLGVLLMCLIPLTAGAGSINLVLPFPPAGAVDQLARDLEKPLARYLGEPVVVLNKPGAGGMVAIRATLTQRAGEQSFLMAHTGLLSLNPFLFRSVDQRMAAKQLRPVTLLAQAPLLLLVRADSGLTSLEDLRAVGKQRRLRYGSAGIGTVAHLAGAQFAHDLGVEADHIPYRGAIQALTDLVGGEVDFMFELLVGSSPLLSDGRLRALAVAADSRLAQVEQVPTLAELGQPLVFSSWFGVVAPRNASEQDIAAMQAALALAMEGDGMRSQLAGKGMVVDLRAGLDFENFIQAQSQFYGPMIQRLGIQLD</sequence>
<protein>
    <submittedName>
        <fullName evidence="2">Tripartite tricarboxylate transporter substrate binding protein</fullName>
    </submittedName>
</protein>
<name>A0ABU3MXI5_9BURK</name>
<dbReference type="EMBL" id="JAPQTC020000004">
    <property type="protein sequence ID" value="MDT8505663.1"/>
    <property type="molecule type" value="Genomic_DNA"/>
</dbReference>
<dbReference type="InterPro" id="IPR042100">
    <property type="entry name" value="Bug_dom1"/>
</dbReference>
<gene>
    <name evidence="2" type="ORF">OYC61_015265</name>
</gene>
<dbReference type="PANTHER" id="PTHR42928">
    <property type="entry name" value="TRICARBOXYLATE-BINDING PROTEIN"/>
    <property type="match status" value="1"/>
</dbReference>
<dbReference type="RefSeq" id="WP_115634982.1">
    <property type="nucleotide sequence ID" value="NZ_JAPQTC020000004.1"/>
</dbReference>
<keyword evidence="3" id="KW-1185">Reference proteome</keyword>
<proteinExistence type="inferred from homology"/>
<dbReference type="CDD" id="cd07012">
    <property type="entry name" value="PBP2_Bug_TTT"/>
    <property type="match status" value="1"/>
</dbReference>
<dbReference type="PIRSF" id="PIRSF017082">
    <property type="entry name" value="YflP"/>
    <property type="match status" value="1"/>
</dbReference>
<comment type="caution">
    <text evidence="2">The sequence shown here is derived from an EMBL/GenBank/DDBJ whole genome shotgun (WGS) entry which is preliminary data.</text>
</comment>
<evidence type="ECO:0000313" key="2">
    <source>
        <dbReference type="EMBL" id="MDT8505663.1"/>
    </source>
</evidence>
<dbReference type="Proteomes" id="UP001074635">
    <property type="component" value="Unassembled WGS sequence"/>
</dbReference>
<organism evidence="2 3">
    <name type="scientific">Alcaligenes nematophilus</name>
    <dbReference type="NCBI Taxonomy" id="2994643"/>
    <lineage>
        <taxon>Bacteria</taxon>
        <taxon>Pseudomonadati</taxon>
        <taxon>Pseudomonadota</taxon>
        <taxon>Betaproteobacteria</taxon>
        <taxon>Burkholderiales</taxon>
        <taxon>Alcaligenaceae</taxon>
        <taxon>Alcaligenes</taxon>
    </lineage>
</organism>
<dbReference type="Gene3D" id="3.40.190.150">
    <property type="entry name" value="Bordetella uptake gene, domain 1"/>
    <property type="match status" value="1"/>
</dbReference>
<comment type="similarity">
    <text evidence="1">Belongs to the UPF0065 (bug) family.</text>
</comment>
<dbReference type="Pfam" id="PF03401">
    <property type="entry name" value="TctC"/>
    <property type="match status" value="1"/>
</dbReference>
<dbReference type="Gene3D" id="3.40.190.10">
    <property type="entry name" value="Periplasmic binding protein-like II"/>
    <property type="match status" value="1"/>
</dbReference>
<dbReference type="PANTHER" id="PTHR42928:SF5">
    <property type="entry name" value="BLR1237 PROTEIN"/>
    <property type="match status" value="1"/>
</dbReference>
<reference evidence="2" key="1">
    <citation type="submission" date="2023-08" db="EMBL/GenBank/DDBJ databases">
        <title>Study of Resistomes in environmental pathogenic environmental.</title>
        <authorList>
            <person name="Bhattacharjee A."/>
            <person name="Singh A.K."/>
        </authorList>
    </citation>
    <scope>NUCLEOTIDE SEQUENCE</scope>
    <source>
        <strain evidence="2">S1</strain>
    </source>
</reference>
<accession>A0ABU3MXI5</accession>
<dbReference type="InterPro" id="IPR005064">
    <property type="entry name" value="BUG"/>
</dbReference>
<evidence type="ECO:0000313" key="3">
    <source>
        <dbReference type="Proteomes" id="UP001074635"/>
    </source>
</evidence>